<dbReference type="PATRIC" id="fig|525365.8.peg.1293"/>
<evidence type="ECO:0000313" key="2">
    <source>
        <dbReference type="Proteomes" id="UP000005583"/>
    </source>
</evidence>
<dbReference type="OrthoDB" id="71707at2"/>
<dbReference type="eggNOG" id="ENOG5030A82">
    <property type="taxonomic scope" value="Bacteria"/>
</dbReference>
<dbReference type="RefSeq" id="WP_007125119.1">
    <property type="nucleotide sequence ID" value="NZ_AZFO01000033.1"/>
</dbReference>
<protein>
    <submittedName>
        <fullName evidence="1">Toxin-antitoxin system, antitoxin component, AbrB family</fullName>
    </submittedName>
</protein>
<dbReference type="STRING" id="525365.HMPREF0548_0587"/>
<dbReference type="AlphaFoldDB" id="C2ELP1"/>
<name>C2ELP1_9LACO</name>
<comment type="caution">
    <text evidence="1">The sequence shown here is derived from an EMBL/GenBank/DDBJ whole genome shotgun (WGS) entry which is preliminary data.</text>
</comment>
<sequence length="91" mass="10416">MVIKARKQGNSIVLTIPKSLNIPVDTEFTVDLQKNGDLVYKRTNQTGYDLWSDPAYDDYDYDAEIKREYKELGYNPREVAPVGKELDNGTN</sequence>
<keyword evidence="2" id="KW-1185">Reference proteome</keyword>
<evidence type="ECO:0000313" key="1">
    <source>
        <dbReference type="EMBL" id="EEJ72536.1"/>
    </source>
</evidence>
<organism evidence="1 2">
    <name type="scientific">Lactobacillus ultunensis DSM 16047</name>
    <dbReference type="NCBI Taxonomy" id="525365"/>
    <lineage>
        <taxon>Bacteria</taxon>
        <taxon>Bacillati</taxon>
        <taxon>Bacillota</taxon>
        <taxon>Bacilli</taxon>
        <taxon>Lactobacillales</taxon>
        <taxon>Lactobacillaceae</taxon>
        <taxon>Lactobacillus</taxon>
    </lineage>
</organism>
<dbReference type="Proteomes" id="UP000005583">
    <property type="component" value="Unassembled WGS sequence"/>
</dbReference>
<accession>C2ELP1</accession>
<dbReference type="Gene3D" id="2.10.260.10">
    <property type="match status" value="1"/>
</dbReference>
<dbReference type="HOGENOM" id="CLU_2423287_0_0_9"/>
<proteinExistence type="predicted"/>
<dbReference type="EMBL" id="ACGU01000034">
    <property type="protein sequence ID" value="EEJ72536.1"/>
    <property type="molecule type" value="Genomic_DNA"/>
</dbReference>
<gene>
    <name evidence="1" type="ORF">HMPREF0548_0587</name>
</gene>
<reference evidence="1 2" key="1">
    <citation type="submission" date="2009-01" db="EMBL/GenBank/DDBJ databases">
        <authorList>
            <person name="Qin X."/>
            <person name="Bachman B."/>
            <person name="Battles P."/>
            <person name="Bell A."/>
            <person name="Bess C."/>
            <person name="Bickham C."/>
            <person name="Chaboub L."/>
            <person name="Chen D."/>
            <person name="Coyle M."/>
            <person name="Deiros D.R."/>
            <person name="Dinh H."/>
            <person name="Forbes L."/>
            <person name="Fowler G."/>
            <person name="Francisco L."/>
            <person name="Fu Q."/>
            <person name="Gubbala S."/>
            <person name="Hale W."/>
            <person name="Han Y."/>
            <person name="Hemphill L."/>
            <person name="Highlander S.K."/>
            <person name="Hirani K."/>
            <person name="Hogues M."/>
            <person name="Jackson L."/>
            <person name="Jakkamsetti A."/>
            <person name="Javaid M."/>
            <person name="Jiang H."/>
            <person name="Korchina V."/>
            <person name="Kovar C."/>
            <person name="Lara F."/>
            <person name="Lee S."/>
            <person name="Mata R."/>
            <person name="Mathew T."/>
            <person name="Moen C."/>
            <person name="Morales K."/>
            <person name="Munidasa M."/>
            <person name="Nazareth L."/>
            <person name="Ngo R."/>
            <person name="Nguyen L."/>
            <person name="Okwuonu G."/>
            <person name="Ongeri F."/>
            <person name="Patil S."/>
            <person name="Petrosino J."/>
            <person name="Pham C."/>
            <person name="Pham P."/>
            <person name="Pu L.-L."/>
            <person name="Puazo M."/>
            <person name="Raj R."/>
            <person name="Reid J."/>
            <person name="Rouhana J."/>
            <person name="Saada N."/>
            <person name="Shang Y."/>
            <person name="Simmons D."/>
            <person name="Thornton R."/>
            <person name="Warren J."/>
            <person name="Weissenberger G."/>
            <person name="Zhang J."/>
            <person name="Zhang L."/>
            <person name="Zhou C."/>
            <person name="Zhu D."/>
            <person name="Muzny D."/>
            <person name="Worley K."/>
            <person name="Gibbs R."/>
        </authorList>
    </citation>
    <scope>NUCLEOTIDE SEQUENCE [LARGE SCALE GENOMIC DNA]</scope>
    <source>
        <strain evidence="1 2">DSM 16047</strain>
    </source>
</reference>